<evidence type="ECO:0000313" key="2">
    <source>
        <dbReference type="EMBL" id="CRZ04919.1"/>
    </source>
</evidence>
<proteinExistence type="predicted"/>
<reference evidence="2" key="1">
    <citation type="submission" date="2015-04" db="EMBL/GenBank/DDBJ databases">
        <title>The genome sequence of the plant pathogenic Rhizarian Plasmodiophora brassicae reveals insights in its biotrophic life cycle and the origin of chitin synthesis.</title>
        <authorList>
            <person name="Schwelm A."/>
            <person name="Fogelqvist J."/>
            <person name="Knaust A."/>
            <person name="Julke S."/>
            <person name="Lilja T."/>
            <person name="Dhandapani V."/>
            <person name="Bonilla-Rosso G."/>
            <person name="Karlsson M."/>
            <person name="Shevchenko A."/>
            <person name="Choi S.R."/>
            <person name="Kim H.G."/>
            <person name="Park J.Y."/>
            <person name="Lim Y.P."/>
            <person name="Ludwig-Muller J."/>
            <person name="Dixelius C."/>
        </authorList>
    </citation>
    <scope>NUCLEOTIDE SEQUENCE</scope>
    <source>
        <tissue evidence="2">Potato root galls</tissue>
    </source>
</reference>
<evidence type="ECO:0000256" key="1">
    <source>
        <dbReference type="SAM" id="MobiDB-lite"/>
    </source>
</evidence>
<dbReference type="AlphaFoldDB" id="A0A0H5R944"/>
<dbReference type="EMBL" id="HACM01004477">
    <property type="protein sequence ID" value="CRZ04919.1"/>
    <property type="molecule type" value="Transcribed_RNA"/>
</dbReference>
<sequence>MERLKSAHDLISSSNDVAISTRSYRLGIRSPTDNIHWGGSGHQHDHKTVHHTSPSSSPTIRLDSFDPVHWSLVVPESFGINDGFSIVKIDRIQISIADWVVIIIQDPVLPLMSSSPSVVKFNAFATSPTLNQTGRSSLKPVFIRRSNTLSTDTSSRFTIIQYRSR</sequence>
<protein>
    <submittedName>
        <fullName evidence="2">Uncharacterized protein</fullName>
    </submittedName>
</protein>
<organism evidence="2">
    <name type="scientific">Spongospora subterranea</name>
    <dbReference type="NCBI Taxonomy" id="70186"/>
    <lineage>
        <taxon>Eukaryota</taxon>
        <taxon>Sar</taxon>
        <taxon>Rhizaria</taxon>
        <taxon>Endomyxa</taxon>
        <taxon>Phytomyxea</taxon>
        <taxon>Plasmodiophorida</taxon>
        <taxon>Plasmodiophoridae</taxon>
        <taxon>Spongospora</taxon>
    </lineage>
</organism>
<feature type="region of interest" description="Disordered" evidence="1">
    <location>
        <begin position="36"/>
        <end position="58"/>
    </location>
</feature>
<name>A0A0H5R944_9EUKA</name>
<accession>A0A0H5R944</accession>